<evidence type="ECO:0000313" key="1">
    <source>
        <dbReference type="EMBL" id="CAH2052980.1"/>
    </source>
</evidence>
<sequence length="73" mass="8096">MPFTMKIPPTDINSAVVARSELKSHLKRLFDRPFTNVLRSAASEKPFPVIVTGKAQCNRDGSTVTEFEPSSFV</sequence>
<reference evidence="1 2" key="1">
    <citation type="submission" date="2022-03" db="EMBL/GenBank/DDBJ databases">
        <authorList>
            <person name="Nunn A."/>
            <person name="Chopra R."/>
            <person name="Nunn A."/>
            <person name="Contreras Garrido A."/>
        </authorList>
    </citation>
    <scope>NUCLEOTIDE SEQUENCE [LARGE SCALE GENOMIC DNA]</scope>
</reference>
<organism evidence="1 2">
    <name type="scientific">Thlaspi arvense</name>
    <name type="common">Field penny-cress</name>
    <dbReference type="NCBI Taxonomy" id="13288"/>
    <lineage>
        <taxon>Eukaryota</taxon>
        <taxon>Viridiplantae</taxon>
        <taxon>Streptophyta</taxon>
        <taxon>Embryophyta</taxon>
        <taxon>Tracheophyta</taxon>
        <taxon>Spermatophyta</taxon>
        <taxon>Magnoliopsida</taxon>
        <taxon>eudicotyledons</taxon>
        <taxon>Gunneridae</taxon>
        <taxon>Pentapetalae</taxon>
        <taxon>rosids</taxon>
        <taxon>malvids</taxon>
        <taxon>Brassicales</taxon>
        <taxon>Brassicaceae</taxon>
        <taxon>Thlaspideae</taxon>
        <taxon>Thlaspi</taxon>
    </lineage>
</organism>
<keyword evidence="2" id="KW-1185">Reference proteome</keyword>
<name>A0AAU9S2P6_THLAR</name>
<protein>
    <submittedName>
        <fullName evidence="1">Uncharacterized protein</fullName>
    </submittedName>
</protein>
<gene>
    <name evidence="1" type="ORF">TAV2_LOCUS10732</name>
</gene>
<dbReference type="Proteomes" id="UP000836841">
    <property type="component" value="Chromosome 3"/>
</dbReference>
<proteinExistence type="predicted"/>
<dbReference type="AlphaFoldDB" id="A0AAU9S2P6"/>
<dbReference type="EMBL" id="OU466859">
    <property type="protein sequence ID" value="CAH2052980.1"/>
    <property type="molecule type" value="Genomic_DNA"/>
</dbReference>
<evidence type="ECO:0000313" key="2">
    <source>
        <dbReference type="Proteomes" id="UP000836841"/>
    </source>
</evidence>
<accession>A0AAU9S2P6</accession>